<dbReference type="CDD" id="cd15845">
    <property type="entry name" value="SNARE_syntaxin16"/>
    <property type="match status" value="1"/>
</dbReference>
<keyword evidence="6" id="KW-1133">Transmembrane helix</keyword>
<dbReference type="STRING" id="133381.A0A2T9Z402"/>
<name>A0A2T9Z402_9FUNG</name>
<evidence type="ECO:0000256" key="5">
    <source>
        <dbReference type="ARBA" id="ARBA00022927"/>
    </source>
</evidence>
<reference evidence="12 13" key="1">
    <citation type="journal article" date="2018" name="MBio">
        <title>Comparative Genomics Reveals the Core Gene Toolbox for the Fungus-Insect Symbiosis.</title>
        <authorList>
            <person name="Wang Y."/>
            <person name="Stata M."/>
            <person name="Wang W."/>
            <person name="Stajich J.E."/>
            <person name="White M.M."/>
            <person name="Moncalvo J.M."/>
        </authorList>
    </citation>
    <scope>NUCLEOTIDE SEQUENCE [LARGE SCALE GENOMIC DNA]</scope>
    <source>
        <strain evidence="12 13">SC-DP-2</strain>
    </source>
</reference>
<dbReference type="PANTHER" id="PTHR19957:SF83">
    <property type="entry name" value="SYNTAXIN-16"/>
    <property type="match status" value="1"/>
</dbReference>
<dbReference type="Proteomes" id="UP000245609">
    <property type="component" value="Unassembled WGS sequence"/>
</dbReference>
<evidence type="ECO:0000313" key="13">
    <source>
        <dbReference type="Proteomes" id="UP000245609"/>
    </source>
</evidence>
<keyword evidence="9" id="KW-0472">Membrane</keyword>
<dbReference type="Pfam" id="PF05739">
    <property type="entry name" value="SNARE"/>
    <property type="match status" value="1"/>
</dbReference>
<dbReference type="GO" id="GO:0006906">
    <property type="term" value="P:vesicle fusion"/>
    <property type="evidence" value="ECO:0007669"/>
    <property type="project" value="TreeGrafter"/>
</dbReference>
<proteinExistence type="inferred from homology"/>
<dbReference type="GO" id="GO:0048278">
    <property type="term" value="P:vesicle docking"/>
    <property type="evidence" value="ECO:0007669"/>
    <property type="project" value="TreeGrafter"/>
</dbReference>
<dbReference type="GO" id="GO:0006886">
    <property type="term" value="P:intracellular protein transport"/>
    <property type="evidence" value="ECO:0007669"/>
    <property type="project" value="InterPro"/>
</dbReference>
<dbReference type="PROSITE" id="PS00914">
    <property type="entry name" value="SYNTAXIN"/>
    <property type="match status" value="1"/>
</dbReference>
<keyword evidence="7" id="KW-0333">Golgi apparatus</keyword>
<protein>
    <recommendedName>
        <fullName evidence="11">t-SNARE coiled-coil homology domain-containing protein</fullName>
    </recommendedName>
</protein>
<dbReference type="InterPro" id="IPR006012">
    <property type="entry name" value="Syntaxin/epimorphin_CS"/>
</dbReference>
<evidence type="ECO:0000256" key="3">
    <source>
        <dbReference type="ARBA" id="ARBA00022448"/>
    </source>
</evidence>
<evidence type="ECO:0000256" key="9">
    <source>
        <dbReference type="ARBA" id="ARBA00023136"/>
    </source>
</evidence>
<feature type="coiled-coil region" evidence="10">
    <location>
        <begin position="249"/>
        <end position="276"/>
    </location>
</feature>
<dbReference type="SUPFAM" id="SSF47661">
    <property type="entry name" value="t-snare proteins"/>
    <property type="match status" value="1"/>
</dbReference>
<dbReference type="InterPro" id="IPR000727">
    <property type="entry name" value="T_SNARE_dom"/>
</dbReference>
<evidence type="ECO:0000313" key="12">
    <source>
        <dbReference type="EMBL" id="PVU99323.1"/>
    </source>
</evidence>
<dbReference type="InterPro" id="IPR010989">
    <property type="entry name" value="SNARE"/>
</dbReference>
<comment type="caution">
    <text evidence="12">The sequence shown here is derived from an EMBL/GenBank/DDBJ whole genome shotgun (WGS) entry which is preliminary data.</text>
</comment>
<feature type="non-terminal residue" evidence="12">
    <location>
        <position position="276"/>
    </location>
</feature>
<evidence type="ECO:0000256" key="7">
    <source>
        <dbReference type="ARBA" id="ARBA00023034"/>
    </source>
</evidence>
<dbReference type="GO" id="GO:0031201">
    <property type="term" value="C:SNARE complex"/>
    <property type="evidence" value="ECO:0007669"/>
    <property type="project" value="TreeGrafter"/>
</dbReference>
<comment type="subcellular location">
    <subcellularLocation>
        <location evidence="1">Golgi apparatus membrane</location>
        <topology evidence="1">Single-pass type IV membrane protein</topology>
    </subcellularLocation>
</comment>
<dbReference type="PANTHER" id="PTHR19957">
    <property type="entry name" value="SYNTAXIN"/>
    <property type="match status" value="1"/>
</dbReference>
<keyword evidence="4" id="KW-0812">Transmembrane</keyword>
<feature type="domain" description="T-SNARE coiled-coil homology" evidence="11">
    <location>
        <begin position="204"/>
        <end position="266"/>
    </location>
</feature>
<dbReference type="InterPro" id="IPR045242">
    <property type="entry name" value="Syntaxin"/>
</dbReference>
<evidence type="ECO:0000256" key="2">
    <source>
        <dbReference type="ARBA" id="ARBA00009063"/>
    </source>
</evidence>
<dbReference type="Gene3D" id="1.20.58.70">
    <property type="match status" value="1"/>
</dbReference>
<sequence>MATRSRTFLFIQYRSSYGHTHRNRRNVENESALYRPIEYTGLIDNVSEHSHSIEMVDKVQEVNVIMDAIPSQVQRLKKLHNEHLLPGFNDRTDDELKINKLTLEITNNFQNCQRLIHSIYNPNLKGQNLAMSKNIQMSLAQKIQQLSLVFQKTQQTYLKQLSKRNNQSKDVFESELPEDDRIAMEYTFDLNLTDEQILDYEAASSAVKNRESEVEMIHKSIVDLSVIFKDMQQMVIHQGTLLDRIDFNVENTVVNVEAAKEELKKAEKKMGKLERK</sequence>
<dbReference type="PROSITE" id="PS50192">
    <property type="entry name" value="T_SNARE"/>
    <property type="match status" value="1"/>
</dbReference>
<organism evidence="12 13">
    <name type="scientific">Smittium megazygosporum</name>
    <dbReference type="NCBI Taxonomy" id="133381"/>
    <lineage>
        <taxon>Eukaryota</taxon>
        <taxon>Fungi</taxon>
        <taxon>Fungi incertae sedis</taxon>
        <taxon>Zoopagomycota</taxon>
        <taxon>Kickxellomycotina</taxon>
        <taxon>Harpellomycetes</taxon>
        <taxon>Harpellales</taxon>
        <taxon>Legeriomycetaceae</taxon>
        <taxon>Smittium</taxon>
    </lineage>
</organism>
<dbReference type="GO" id="GO:0000149">
    <property type="term" value="F:SNARE binding"/>
    <property type="evidence" value="ECO:0007669"/>
    <property type="project" value="TreeGrafter"/>
</dbReference>
<keyword evidence="13" id="KW-1185">Reference proteome</keyword>
<evidence type="ECO:0000256" key="4">
    <source>
        <dbReference type="ARBA" id="ARBA00022692"/>
    </source>
</evidence>
<accession>A0A2T9Z402</accession>
<evidence type="ECO:0000256" key="8">
    <source>
        <dbReference type="ARBA" id="ARBA00023054"/>
    </source>
</evidence>
<evidence type="ECO:0000256" key="10">
    <source>
        <dbReference type="SAM" id="Coils"/>
    </source>
</evidence>
<gene>
    <name evidence="12" type="ORF">BB560_005523</name>
</gene>
<evidence type="ECO:0000256" key="1">
    <source>
        <dbReference type="ARBA" id="ARBA00004409"/>
    </source>
</evidence>
<dbReference type="EMBL" id="MBFS01002280">
    <property type="protein sequence ID" value="PVU99323.1"/>
    <property type="molecule type" value="Genomic_DNA"/>
</dbReference>
<keyword evidence="5" id="KW-0653">Protein transport</keyword>
<dbReference type="GO" id="GO:0000139">
    <property type="term" value="C:Golgi membrane"/>
    <property type="evidence" value="ECO:0007669"/>
    <property type="project" value="UniProtKB-SubCell"/>
</dbReference>
<evidence type="ECO:0000256" key="6">
    <source>
        <dbReference type="ARBA" id="ARBA00022989"/>
    </source>
</evidence>
<dbReference type="SMART" id="SM00397">
    <property type="entry name" value="t_SNARE"/>
    <property type="match status" value="1"/>
</dbReference>
<comment type="similarity">
    <text evidence="2">Belongs to the syntaxin family.</text>
</comment>
<dbReference type="OrthoDB" id="10251371at2759"/>
<dbReference type="GO" id="GO:0005484">
    <property type="term" value="F:SNAP receptor activity"/>
    <property type="evidence" value="ECO:0007669"/>
    <property type="project" value="InterPro"/>
</dbReference>
<keyword evidence="3" id="KW-0813">Transport</keyword>
<dbReference type="AlphaFoldDB" id="A0A2T9Z402"/>
<evidence type="ECO:0000259" key="11">
    <source>
        <dbReference type="PROSITE" id="PS50192"/>
    </source>
</evidence>
<keyword evidence="8 10" id="KW-0175">Coiled coil</keyword>